<dbReference type="NCBIfam" id="NF003322">
    <property type="entry name" value="PRK04334.1-2"/>
    <property type="match status" value="1"/>
</dbReference>
<dbReference type="InterPro" id="IPR007183">
    <property type="entry name" value="UPF0280"/>
</dbReference>
<dbReference type="Proteomes" id="UP000494252">
    <property type="component" value="Unassembled WGS sequence"/>
</dbReference>
<evidence type="ECO:0008006" key="3">
    <source>
        <dbReference type="Google" id="ProtNLM"/>
    </source>
</evidence>
<reference evidence="1 2" key="1">
    <citation type="submission" date="2020-04" db="EMBL/GenBank/DDBJ databases">
        <authorList>
            <person name="De Canck E."/>
        </authorList>
    </citation>
    <scope>NUCLEOTIDE SEQUENCE [LARGE SCALE GENOMIC DNA]</scope>
    <source>
        <strain evidence="1 2">LMG 27177</strain>
    </source>
</reference>
<dbReference type="SUPFAM" id="SSF143631">
    <property type="entry name" value="ApbE-like"/>
    <property type="match status" value="1"/>
</dbReference>
<name>A0A6J5GCZ8_9BURK</name>
<evidence type="ECO:0000313" key="2">
    <source>
        <dbReference type="Proteomes" id="UP000494252"/>
    </source>
</evidence>
<dbReference type="EMBL" id="CADIKI010000013">
    <property type="protein sequence ID" value="CAB3797821.1"/>
    <property type="molecule type" value="Genomic_DNA"/>
</dbReference>
<dbReference type="InterPro" id="IPR003374">
    <property type="entry name" value="ApbE-like_sf"/>
</dbReference>
<dbReference type="RefSeq" id="WP_175162765.1">
    <property type="nucleotide sequence ID" value="NZ_CADIKI010000013.1"/>
</dbReference>
<organism evidence="1 2">
    <name type="scientific">Paraburkholderia fynbosensis</name>
    <dbReference type="NCBI Taxonomy" id="1200993"/>
    <lineage>
        <taxon>Bacteria</taxon>
        <taxon>Pseudomonadati</taxon>
        <taxon>Pseudomonadota</taxon>
        <taxon>Betaproteobacteria</taxon>
        <taxon>Burkholderiales</taxon>
        <taxon>Burkholderiaceae</taxon>
        <taxon>Paraburkholderia</taxon>
    </lineage>
</organism>
<evidence type="ECO:0000313" key="1">
    <source>
        <dbReference type="EMBL" id="CAB3797821.1"/>
    </source>
</evidence>
<dbReference type="Gene3D" id="3.10.520.10">
    <property type="entry name" value="ApbE-like domains"/>
    <property type="match status" value="1"/>
</dbReference>
<keyword evidence="2" id="KW-1185">Reference proteome</keyword>
<dbReference type="PIRSF" id="PIRSF006421">
    <property type="entry name" value="UCP006421"/>
    <property type="match status" value="1"/>
</dbReference>
<proteinExistence type="predicted"/>
<protein>
    <recommendedName>
        <fullName evidence="3">FAD:protein FMN transferase</fullName>
    </recommendedName>
</protein>
<dbReference type="AlphaFoldDB" id="A0A6J5GCZ8"/>
<accession>A0A6J5GCZ8</accession>
<gene>
    <name evidence="1" type="ORF">LMG27177_04320</name>
</gene>
<sequence>MTPTRTRLDARRWHWQHGPIDLILGADGEPAAVQAAYQACWARFVDVLPELVGELKLLRQPIHIDDALNDTVLHGPVARRMWSACHPHRARYITPMAAVAGSVADELIAAFAREGIARAFINNGGDIALYLAQGQQYRVGVFADLANCSGAPLSRDHALDAELTLDAGLPVRGVATSGWRGRSFSLGIADSVTVLARDAATADAAATMIANAVNLDDELAHGPAHVGIVRRPASSLKDNSDLGDKLVTVDVPALPPALIDLALARGVEAAQRLRVQGLIEGAALFLQGRARVAGILETGAWLTSRAPTTTEAPCSKYAAC</sequence>